<dbReference type="EMBL" id="JAKIKS010000032">
    <property type="protein sequence ID" value="MCL1124815.1"/>
    <property type="molecule type" value="Genomic_DNA"/>
</dbReference>
<evidence type="ECO:0000313" key="2">
    <source>
        <dbReference type="Proteomes" id="UP001203423"/>
    </source>
</evidence>
<proteinExistence type="predicted"/>
<reference evidence="1 2" key="1">
    <citation type="submission" date="2022-01" db="EMBL/GenBank/DDBJ databases">
        <title>Whole genome-based taxonomy of the Shewanellaceae.</title>
        <authorList>
            <person name="Martin-Rodriguez A.J."/>
        </authorList>
    </citation>
    <scope>NUCLEOTIDE SEQUENCE [LARGE SCALE GENOMIC DNA]</scope>
    <source>
        <strain evidence="1 2">DSM 17177</strain>
    </source>
</reference>
<organism evidence="1 2">
    <name type="scientific">Shewanella surugensis</name>
    <dbReference type="NCBI Taxonomy" id="212020"/>
    <lineage>
        <taxon>Bacteria</taxon>
        <taxon>Pseudomonadati</taxon>
        <taxon>Pseudomonadota</taxon>
        <taxon>Gammaproteobacteria</taxon>
        <taxon>Alteromonadales</taxon>
        <taxon>Shewanellaceae</taxon>
        <taxon>Shewanella</taxon>
    </lineage>
</organism>
<accession>A0ABT0LBE1</accession>
<gene>
    <name evidence="1" type="ORF">L2764_10105</name>
</gene>
<protein>
    <submittedName>
        <fullName evidence="1">Amidohydrolase</fullName>
    </submittedName>
</protein>
<sequence>MNNALIKLVFYFICIVMPFQVLAYEGLYNDAEVHLLNYFQQGQGVKSLMTAMDRNKVDHAIVMGIPVMKKNSVSNPKATSFVYGDDSEVYYYSMSDELVARDIEGLPKKEAKRLHLFLNAFNPTDLNAAVQLEREIKYRPGFWQGIGEVLTRHGQLSLLTLGEGARANHPAMMKIYQLAAKYHLPVVVHSNITSEREKNPLYLSEFEAAVSENPQTKIVWAHAGVDSNLVLHQKDMTFVRKELRRMFSQYSNLFILMSWSLKKLMLLPSGQIDPKWLSLIIDYPERFILGSDVLGHFSSQEKLLGNWEDILNMLPEDIARQLAYENMLSILPNK</sequence>
<dbReference type="Proteomes" id="UP001203423">
    <property type="component" value="Unassembled WGS sequence"/>
</dbReference>
<keyword evidence="2" id="KW-1185">Reference proteome</keyword>
<name>A0ABT0LBE1_9GAMM</name>
<evidence type="ECO:0000313" key="1">
    <source>
        <dbReference type="EMBL" id="MCL1124815.1"/>
    </source>
</evidence>
<dbReference type="RefSeq" id="WP_248940093.1">
    <property type="nucleotide sequence ID" value="NZ_JAKIKS010000032.1"/>
</dbReference>
<dbReference type="Gene3D" id="3.20.20.140">
    <property type="entry name" value="Metal-dependent hydrolases"/>
    <property type="match status" value="1"/>
</dbReference>
<comment type="caution">
    <text evidence="1">The sequence shown here is derived from an EMBL/GenBank/DDBJ whole genome shotgun (WGS) entry which is preliminary data.</text>
</comment>
<dbReference type="InterPro" id="IPR032466">
    <property type="entry name" value="Metal_Hydrolase"/>
</dbReference>
<dbReference type="SUPFAM" id="SSF51556">
    <property type="entry name" value="Metallo-dependent hydrolases"/>
    <property type="match status" value="1"/>
</dbReference>